<keyword evidence="6 9" id="KW-0812">Transmembrane</keyword>
<evidence type="ECO:0000256" key="8">
    <source>
        <dbReference type="ARBA" id="ARBA00023136"/>
    </source>
</evidence>
<keyword evidence="12" id="KW-1185">Reference proteome</keyword>
<proteinExistence type="predicted"/>
<feature type="transmembrane region" description="Helical" evidence="9">
    <location>
        <begin position="147"/>
        <end position="171"/>
    </location>
</feature>
<evidence type="ECO:0000256" key="5">
    <source>
        <dbReference type="ARBA" id="ARBA00022683"/>
    </source>
</evidence>
<feature type="transmembrane region" description="Helical" evidence="9">
    <location>
        <begin position="116"/>
        <end position="135"/>
    </location>
</feature>
<dbReference type="Proteomes" id="UP000195781">
    <property type="component" value="Unassembled WGS sequence"/>
</dbReference>
<keyword evidence="3" id="KW-1003">Cell membrane</keyword>
<dbReference type="PANTHER" id="PTHR30505:SF0">
    <property type="entry name" value="FRUCTOSE-LIKE PTS SYSTEM EIIBC COMPONENT-RELATED"/>
    <property type="match status" value="1"/>
</dbReference>
<dbReference type="GO" id="GO:0005351">
    <property type="term" value="F:carbohydrate:proton symporter activity"/>
    <property type="evidence" value="ECO:0007669"/>
    <property type="project" value="InterPro"/>
</dbReference>
<feature type="domain" description="PTS EIIC type-2" evidence="10">
    <location>
        <begin position="9"/>
        <end position="348"/>
    </location>
</feature>
<organism evidence="11 12">
    <name type="scientific">[Collinsella] massiliensis</name>
    <dbReference type="NCBI Taxonomy" id="1232426"/>
    <lineage>
        <taxon>Bacteria</taxon>
        <taxon>Bacillati</taxon>
        <taxon>Actinomycetota</taxon>
        <taxon>Coriobacteriia</taxon>
        <taxon>Coriobacteriales</taxon>
        <taxon>Coriobacteriaceae</taxon>
        <taxon>Enorma</taxon>
    </lineage>
</organism>
<evidence type="ECO:0000313" key="12">
    <source>
        <dbReference type="Proteomes" id="UP000195781"/>
    </source>
</evidence>
<dbReference type="RefSeq" id="WP_094335869.1">
    <property type="nucleotide sequence ID" value="NZ_NFIE01000019.1"/>
</dbReference>
<dbReference type="AlphaFoldDB" id="A0A1Y3XNT3"/>
<accession>A0A1Y3XNT3</accession>
<evidence type="ECO:0000313" key="11">
    <source>
        <dbReference type="EMBL" id="OUN86771.1"/>
    </source>
</evidence>
<keyword evidence="2" id="KW-0813">Transport</keyword>
<feature type="transmembrane region" description="Helical" evidence="9">
    <location>
        <begin position="328"/>
        <end position="349"/>
    </location>
</feature>
<sequence>MAQIKKVGVMQTVMTGISYMIPMVVAGGILGALAKGFGGYLVGDFYAEVSSSWATPFSGMEPFTWGGFWWGVNMLSSYAMNFAVAILCAYMAYAIAERPGIVPGFIIGYVCTMSKAGFLGGLLMGFVIGYFLLWMKTWKLPKWGQGLMPVLIMPVLTTFVCGMLFLCVFMQPLAWIMDVFQNWIISLNGGSKAIIGAVIGACMGFDMGGPINKTASMAANALGADGIYGPMSAKIIGGMTPPIGAFVASLVARNKFTTTERDTAITAFPMGLCFITEGVLPFAAADPVRFIPASMIGSGLAGAIAVGMGVESVAGHGGIFVFPAMVNPVWAVVALVAGSLATGIIYAIIKQKPTEAEEEEEEIVEMDIDF</sequence>
<name>A0A1Y3XNT3_9ACTN</name>
<feature type="transmembrane region" description="Helical" evidence="9">
    <location>
        <begin position="12"/>
        <end position="33"/>
    </location>
</feature>
<feature type="transmembrane region" description="Helical" evidence="9">
    <location>
        <begin position="299"/>
        <end position="322"/>
    </location>
</feature>
<dbReference type="GO" id="GO:0009401">
    <property type="term" value="P:phosphoenolpyruvate-dependent sugar phosphotransferase system"/>
    <property type="evidence" value="ECO:0007669"/>
    <property type="project" value="UniProtKB-KW"/>
</dbReference>
<evidence type="ECO:0000256" key="3">
    <source>
        <dbReference type="ARBA" id="ARBA00022475"/>
    </source>
</evidence>
<keyword evidence="4" id="KW-0762">Sugar transport</keyword>
<comment type="caution">
    <text evidence="11">The sequence shown here is derived from an EMBL/GenBank/DDBJ whole genome shotgun (WGS) entry which is preliminary data.</text>
</comment>
<evidence type="ECO:0000256" key="7">
    <source>
        <dbReference type="ARBA" id="ARBA00022989"/>
    </source>
</evidence>
<gene>
    <name evidence="11" type="ORF">B5G02_08180</name>
</gene>
<feature type="transmembrane region" description="Helical" evidence="9">
    <location>
        <begin position="78"/>
        <end position="96"/>
    </location>
</feature>
<dbReference type="InterPro" id="IPR006327">
    <property type="entry name" value="PTS_IIC_fruc"/>
</dbReference>
<dbReference type="OrthoDB" id="9782569at2"/>
<keyword evidence="8 9" id="KW-0472">Membrane</keyword>
<evidence type="ECO:0000256" key="9">
    <source>
        <dbReference type="SAM" id="Phobius"/>
    </source>
</evidence>
<keyword evidence="5" id="KW-0598">Phosphotransferase system</keyword>
<feature type="transmembrane region" description="Helical" evidence="9">
    <location>
        <begin position="183"/>
        <end position="205"/>
    </location>
</feature>
<dbReference type="GO" id="GO:0005886">
    <property type="term" value="C:plasma membrane"/>
    <property type="evidence" value="ECO:0007669"/>
    <property type="project" value="UniProtKB-SubCell"/>
</dbReference>
<dbReference type="GO" id="GO:0090563">
    <property type="term" value="F:protein-phosphocysteine-sugar phosphotransferase activity"/>
    <property type="evidence" value="ECO:0007669"/>
    <property type="project" value="TreeGrafter"/>
</dbReference>
<dbReference type="NCBIfam" id="TIGR01427">
    <property type="entry name" value="PTS_IIC_fructo"/>
    <property type="match status" value="1"/>
</dbReference>
<reference evidence="12" key="1">
    <citation type="submission" date="2017-04" db="EMBL/GenBank/DDBJ databases">
        <title>Function of individual gut microbiota members based on whole genome sequencing of pure cultures obtained from chicken caecum.</title>
        <authorList>
            <person name="Medvecky M."/>
            <person name="Cejkova D."/>
            <person name="Polansky O."/>
            <person name="Karasova D."/>
            <person name="Kubasova T."/>
            <person name="Cizek A."/>
            <person name="Rychlik I."/>
        </authorList>
    </citation>
    <scope>NUCLEOTIDE SEQUENCE [LARGE SCALE GENOMIC DNA]</scope>
    <source>
        <strain evidence="12">An5</strain>
    </source>
</reference>
<evidence type="ECO:0000256" key="2">
    <source>
        <dbReference type="ARBA" id="ARBA00022448"/>
    </source>
</evidence>
<dbReference type="GO" id="GO:0008982">
    <property type="term" value="F:protein-N(PI)-phosphohistidine-sugar phosphotransferase activity"/>
    <property type="evidence" value="ECO:0007669"/>
    <property type="project" value="InterPro"/>
</dbReference>
<dbReference type="EMBL" id="NFIE01000019">
    <property type="protein sequence ID" value="OUN86771.1"/>
    <property type="molecule type" value="Genomic_DNA"/>
</dbReference>
<dbReference type="InterPro" id="IPR050864">
    <property type="entry name" value="Bacterial_PTS_Sugar_Transport"/>
</dbReference>
<evidence type="ECO:0000256" key="4">
    <source>
        <dbReference type="ARBA" id="ARBA00022597"/>
    </source>
</evidence>
<dbReference type="InterPro" id="IPR013014">
    <property type="entry name" value="PTS_EIIC_2"/>
</dbReference>
<dbReference type="PANTHER" id="PTHR30505">
    <property type="entry name" value="FRUCTOSE-LIKE PERMEASE"/>
    <property type="match status" value="1"/>
</dbReference>
<evidence type="ECO:0000256" key="1">
    <source>
        <dbReference type="ARBA" id="ARBA00004429"/>
    </source>
</evidence>
<keyword evidence="7 9" id="KW-1133">Transmembrane helix</keyword>
<comment type="subcellular location">
    <subcellularLocation>
        <location evidence="1">Cell inner membrane</location>
        <topology evidence="1">Multi-pass membrane protein</topology>
    </subcellularLocation>
</comment>
<protein>
    <submittedName>
        <fullName evidence="11">PTS fructose transporter subunit IIC</fullName>
    </submittedName>
</protein>
<evidence type="ECO:0000256" key="6">
    <source>
        <dbReference type="ARBA" id="ARBA00022692"/>
    </source>
</evidence>
<dbReference type="PROSITE" id="PS51104">
    <property type="entry name" value="PTS_EIIC_TYPE_2"/>
    <property type="match status" value="1"/>
</dbReference>
<evidence type="ECO:0000259" key="10">
    <source>
        <dbReference type="PROSITE" id="PS51104"/>
    </source>
</evidence>